<dbReference type="EMBL" id="CP022316">
    <property type="protein sequence ID" value="ASK65548.1"/>
    <property type="molecule type" value="Genomic_DNA"/>
</dbReference>
<proteinExistence type="predicted"/>
<dbReference type="OrthoDB" id="9796523at2"/>
<dbReference type="RefSeq" id="WP_089064789.1">
    <property type="nucleotide sequence ID" value="NZ_CP022316.1"/>
</dbReference>
<dbReference type="Proteomes" id="UP000198398">
    <property type="component" value="Chromosome"/>
</dbReference>
<dbReference type="InterPro" id="IPR025591">
    <property type="entry name" value="RloB"/>
</dbReference>
<name>A0A220UBG0_9MICO</name>
<reference evidence="2" key="1">
    <citation type="submission" date="2017-07" db="EMBL/GenBank/DDBJ databases">
        <title>Brachybacterium sp. VR2415.</title>
        <authorList>
            <person name="Tak E.J."/>
            <person name="Bae J.-W."/>
        </authorList>
    </citation>
    <scope>NUCLEOTIDE SEQUENCE [LARGE SCALE GENOMIC DNA]</scope>
    <source>
        <strain evidence="2">VR2415</strain>
    </source>
</reference>
<evidence type="ECO:0000313" key="1">
    <source>
        <dbReference type="EMBL" id="ASK65548.1"/>
    </source>
</evidence>
<evidence type="ECO:0000313" key="2">
    <source>
        <dbReference type="Proteomes" id="UP000198398"/>
    </source>
</evidence>
<dbReference type="KEGG" id="brv:CFK39_06530"/>
<gene>
    <name evidence="1" type="ORF">CFK39_06530</name>
</gene>
<protein>
    <recommendedName>
        <fullName evidence="3">RloB-like protein</fullName>
    </recommendedName>
</protein>
<sequence>MAADRRRRRRAPRTEKTSILLVTNGALTEKIYLEELKRRALRSEAATEQNFAVKVVFINGETDTLIKKLSSPHGDTKSYDEVWLVVDEDGRDRHPFLDNCTRQTTKARSWYGVVSRPCFEVWLIAHYEQVRRYADQKDAQTHYRRLIPDALGAKEIPSDFPYDAVGDAVPRSHLDGTPQPPLEELPPMPGTGMPHLVQRLGLVPKV</sequence>
<organism evidence="1 2">
    <name type="scientific">Brachybacterium avium</name>
    <dbReference type="NCBI Taxonomy" id="2017485"/>
    <lineage>
        <taxon>Bacteria</taxon>
        <taxon>Bacillati</taxon>
        <taxon>Actinomycetota</taxon>
        <taxon>Actinomycetes</taxon>
        <taxon>Micrococcales</taxon>
        <taxon>Dermabacteraceae</taxon>
        <taxon>Brachybacterium</taxon>
    </lineage>
</organism>
<dbReference type="Pfam" id="PF13707">
    <property type="entry name" value="RloB"/>
    <property type="match status" value="1"/>
</dbReference>
<dbReference type="AlphaFoldDB" id="A0A220UBG0"/>
<keyword evidence="2" id="KW-1185">Reference proteome</keyword>
<accession>A0A220UBG0</accession>
<evidence type="ECO:0008006" key="3">
    <source>
        <dbReference type="Google" id="ProtNLM"/>
    </source>
</evidence>